<dbReference type="PANTHER" id="PTHR24220">
    <property type="entry name" value="IMPORT ATP-BINDING PROTEIN"/>
    <property type="match status" value="1"/>
</dbReference>
<dbReference type="GO" id="GO:0005886">
    <property type="term" value="C:plasma membrane"/>
    <property type="evidence" value="ECO:0007669"/>
    <property type="project" value="TreeGrafter"/>
</dbReference>
<evidence type="ECO:0000256" key="2">
    <source>
        <dbReference type="ARBA" id="ARBA00005417"/>
    </source>
</evidence>
<sequence length="253" mass="26785">MSTRAAGAELSFERVSKRYQAGNVAIDALTDLSLTVRRGTIQAVIGASGAGKSTLFRCAATLERPDTGHITLNGLDLASLNGPALREARRAIGTIFQQLHLLPSRTAADNVGFPLELAGADRSTRDARVRELLGWVGLSARGDSYPSALSGGQRQRVAIARALATSPGLLLCDEPTSALDTETTNTVLDLLRRARDELGVTVLLITHDLRAVQRICDRVARLEAGRLATEGPVTDVLATSPPETRTSAANEAP</sequence>
<dbReference type="InterPro" id="IPR015854">
    <property type="entry name" value="ABC_transpr_LolD-like"/>
</dbReference>
<dbReference type="AlphaFoldDB" id="A0A0K1E9T5"/>
<dbReference type="PROSITE" id="PS50893">
    <property type="entry name" value="ABC_TRANSPORTER_2"/>
    <property type="match status" value="1"/>
</dbReference>
<dbReference type="Pfam" id="PF00005">
    <property type="entry name" value="ABC_tran"/>
    <property type="match status" value="1"/>
</dbReference>
<evidence type="ECO:0000256" key="1">
    <source>
        <dbReference type="ARBA" id="ARBA00002579"/>
    </source>
</evidence>
<evidence type="ECO:0000313" key="8">
    <source>
        <dbReference type="EMBL" id="AKT37599.1"/>
    </source>
</evidence>
<dbReference type="RefSeq" id="WP_050429946.1">
    <property type="nucleotide sequence ID" value="NZ_CP012159.1"/>
</dbReference>
<dbReference type="STRING" id="52.CMC5_017400"/>
<organism evidence="8 9">
    <name type="scientific">Chondromyces crocatus</name>
    <dbReference type="NCBI Taxonomy" id="52"/>
    <lineage>
        <taxon>Bacteria</taxon>
        <taxon>Pseudomonadati</taxon>
        <taxon>Myxococcota</taxon>
        <taxon>Polyangia</taxon>
        <taxon>Polyangiales</taxon>
        <taxon>Polyangiaceae</taxon>
        <taxon>Chondromyces</taxon>
    </lineage>
</organism>
<evidence type="ECO:0000256" key="6">
    <source>
        <dbReference type="SAM" id="MobiDB-lite"/>
    </source>
</evidence>
<comment type="similarity">
    <text evidence="2">Belongs to the ABC transporter superfamily.</text>
</comment>
<gene>
    <name evidence="8" type="ORF">CMC5_017400</name>
</gene>
<dbReference type="EMBL" id="CP012159">
    <property type="protein sequence ID" value="AKT37599.1"/>
    <property type="molecule type" value="Genomic_DNA"/>
</dbReference>
<proteinExistence type="inferred from homology"/>
<feature type="domain" description="ABC transporter" evidence="7">
    <location>
        <begin position="10"/>
        <end position="249"/>
    </location>
</feature>
<accession>A0A0K1E9T5</accession>
<dbReference type="InterPro" id="IPR027417">
    <property type="entry name" value="P-loop_NTPase"/>
</dbReference>
<name>A0A0K1E9T5_CHOCO</name>
<dbReference type="GO" id="GO:0016887">
    <property type="term" value="F:ATP hydrolysis activity"/>
    <property type="evidence" value="ECO:0007669"/>
    <property type="project" value="InterPro"/>
</dbReference>
<feature type="region of interest" description="Disordered" evidence="6">
    <location>
        <begin position="233"/>
        <end position="253"/>
    </location>
</feature>
<dbReference type="Proteomes" id="UP000067626">
    <property type="component" value="Chromosome"/>
</dbReference>
<dbReference type="GO" id="GO:0005524">
    <property type="term" value="F:ATP binding"/>
    <property type="evidence" value="ECO:0007669"/>
    <property type="project" value="UniProtKB-KW"/>
</dbReference>
<dbReference type="GO" id="GO:0022857">
    <property type="term" value="F:transmembrane transporter activity"/>
    <property type="evidence" value="ECO:0007669"/>
    <property type="project" value="TreeGrafter"/>
</dbReference>
<evidence type="ECO:0000256" key="4">
    <source>
        <dbReference type="ARBA" id="ARBA00022741"/>
    </source>
</evidence>
<dbReference type="SMART" id="SM00382">
    <property type="entry name" value="AAA"/>
    <property type="match status" value="1"/>
</dbReference>
<dbReference type="InterPro" id="IPR003593">
    <property type="entry name" value="AAA+_ATPase"/>
</dbReference>
<dbReference type="PROSITE" id="PS00211">
    <property type="entry name" value="ABC_TRANSPORTER_1"/>
    <property type="match status" value="1"/>
</dbReference>
<reference evidence="8 9" key="1">
    <citation type="submission" date="2015-07" db="EMBL/GenBank/DDBJ databases">
        <title>Genome analysis of myxobacterium Chondromyces crocatus Cm c5 reveals a high potential for natural compound synthesis and the genetic basis for the loss of fruiting body formation.</title>
        <authorList>
            <person name="Zaburannyi N."/>
            <person name="Bunk B."/>
            <person name="Maier J."/>
            <person name="Overmann J."/>
            <person name="Mueller R."/>
        </authorList>
    </citation>
    <scope>NUCLEOTIDE SEQUENCE [LARGE SCALE GENOMIC DNA]</scope>
    <source>
        <strain evidence="8 9">Cm c5</strain>
    </source>
</reference>
<dbReference type="KEGG" id="ccro:CMC5_017400"/>
<keyword evidence="4" id="KW-0547">Nucleotide-binding</keyword>
<dbReference type="SUPFAM" id="SSF52540">
    <property type="entry name" value="P-loop containing nucleoside triphosphate hydrolases"/>
    <property type="match status" value="1"/>
</dbReference>
<dbReference type="OrthoDB" id="5429817at2"/>
<keyword evidence="9" id="KW-1185">Reference proteome</keyword>
<dbReference type="InterPro" id="IPR003439">
    <property type="entry name" value="ABC_transporter-like_ATP-bd"/>
</dbReference>
<dbReference type="FunFam" id="3.40.50.300:FF:000056">
    <property type="entry name" value="Cell division ATP-binding protein FtsE"/>
    <property type="match status" value="1"/>
</dbReference>
<evidence type="ECO:0000259" key="7">
    <source>
        <dbReference type="PROSITE" id="PS50893"/>
    </source>
</evidence>
<feature type="compositionally biased region" description="Polar residues" evidence="6">
    <location>
        <begin position="241"/>
        <end position="253"/>
    </location>
</feature>
<dbReference type="InterPro" id="IPR017871">
    <property type="entry name" value="ABC_transporter-like_CS"/>
</dbReference>
<protein>
    <recommendedName>
        <fullName evidence="3">Cell division ATP-binding protein FtsE</fullName>
    </recommendedName>
</protein>
<evidence type="ECO:0000313" key="9">
    <source>
        <dbReference type="Proteomes" id="UP000067626"/>
    </source>
</evidence>
<dbReference type="Gene3D" id="3.40.50.300">
    <property type="entry name" value="P-loop containing nucleotide triphosphate hydrolases"/>
    <property type="match status" value="1"/>
</dbReference>
<evidence type="ECO:0000256" key="5">
    <source>
        <dbReference type="ARBA" id="ARBA00022840"/>
    </source>
</evidence>
<keyword evidence="5 8" id="KW-0067">ATP-binding</keyword>
<comment type="function">
    <text evidence="1">Part of the ABC transporter FtsEX involved in cellular division. Important for assembly or stability of the septal ring.</text>
</comment>
<evidence type="ECO:0000256" key="3">
    <source>
        <dbReference type="ARBA" id="ARBA00020019"/>
    </source>
</evidence>